<dbReference type="InterPro" id="IPR000160">
    <property type="entry name" value="GGDEF_dom"/>
</dbReference>
<dbReference type="PANTHER" id="PTHR44757:SF2">
    <property type="entry name" value="BIOFILM ARCHITECTURE MAINTENANCE PROTEIN MBAA"/>
    <property type="match status" value="1"/>
</dbReference>
<dbReference type="SUPFAM" id="SSF141868">
    <property type="entry name" value="EAL domain-like"/>
    <property type="match status" value="1"/>
</dbReference>
<evidence type="ECO:0000259" key="5">
    <source>
        <dbReference type="PROSITE" id="PS50887"/>
    </source>
</evidence>
<feature type="domain" description="EAL" evidence="4">
    <location>
        <begin position="716"/>
        <end position="970"/>
    </location>
</feature>
<evidence type="ECO:0000259" key="4">
    <source>
        <dbReference type="PROSITE" id="PS50883"/>
    </source>
</evidence>
<dbReference type="SUPFAM" id="SSF55073">
    <property type="entry name" value="Nucleotide cyclase"/>
    <property type="match status" value="1"/>
</dbReference>
<dbReference type="InterPro" id="IPR001610">
    <property type="entry name" value="PAC"/>
</dbReference>
<feature type="region of interest" description="Disordered" evidence="1">
    <location>
        <begin position="1"/>
        <end position="26"/>
    </location>
</feature>
<dbReference type="InterPro" id="IPR001633">
    <property type="entry name" value="EAL_dom"/>
</dbReference>
<dbReference type="Proteomes" id="UP000260665">
    <property type="component" value="Unassembled WGS sequence"/>
</dbReference>
<evidence type="ECO:0000259" key="3">
    <source>
        <dbReference type="PROSITE" id="PS50113"/>
    </source>
</evidence>
<protein>
    <recommendedName>
        <fullName evidence="8">EAL domain-containing protein</fullName>
    </recommendedName>
</protein>
<dbReference type="PROSITE" id="PS50112">
    <property type="entry name" value="PAS"/>
    <property type="match status" value="1"/>
</dbReference>
<dbReference type="RefSeq" id="WP_117174014.1">
    <property type="nucleotide sequence ID" value="NZ_QFZK01000001.1"/>
</dbReference>
<feature type="domain" description="PAC" evidence="3">
    <location>
        <begin position="361"/>
        <end position="412"/>
    </location>
</feature>
<evidence type="ECO:0000313" key="6">
    <source>
        <dbReference type="EMBL" id="RFO98944.1"/>
    </source>
</evidence>
<organism evidence="6 7">
    <name type="scientific">Rhodoferax lacus</name>
    <dbReference type="NCBI Taxonomy" id="2184758"/>
    <lineage>
        <taxon>Bacteria</taxon>
        <taxon>Pseudomonadati</taxon>
        <taxon>Pseudomonadota</taxon>
        <taxon>Betaproteobacteria</taxon>
        <taxon>Burkholderiales</taxon>
        <taxon>Comamonadaceae</taxon>
        <taxon>Rhodoferax</taxon>
    </lineage>
</organism>
<dbReference type="CDD" id="cd01948">
    <property type="entry name" value="EAL"/>
    <property type="match status" value="1"/>
</dbReference>
<dbReference type="PROSITE" id="PS50113">
    <property type="entry name" value="PAC"/>
    <property type="match status" value="3"/>
</dbReference>
<feature type="domain" description="GGDEF" evidence="5">
    <location>
        <begin position="574"/>
        <end position="707"/>
    </location>
</feature>
<dbReference type="AlphaFoldDB" id="A0A3E1RHX5"/>
<name>A0A3E1RHX5_9BURK</name>
<dbReference type="SUPFAM" id="SSF55785">
    <property type="entry name" value="PYP-like sensor domain (PAS domain)"/>
    <property type="match status" value="4"/>
</dbReference>
<feature type="domain" description="PAC" evidence="3">
    <location>
        <begin position="100"/>
        <end position="153"/>
    </location>
</feature>
<dbReference type="CDD" id="cd01949">
    <property type="entry name" value="GGDEF"/>
    <property type="match status" value="1"/>
</dbReference>
<dbReference type="GO" id="GO:0003824">
    <property type="term" value="F:catalytic activity"/>
    <property type="evidence" value="ECO:0007669"/>
    <property type="project" value="UniProtKB-ARBA"/>
</dbReference>
<dbReference type="SMART" id="SM00052">
    <property type="entry name" value="EAL"/>
    <property type="match status" value="1"/>
</dbReference>
<dbReference type="SMART" id="SM00267">
    <property type="entry name" value="GGDEF"/>
    <property type="match status" value="1"/>
</dbReference>
<dbReference type="CDD" id="cd00130">
    <property type="entry name" value="PAS"/>
    <property type="match status" value="2"/>
</dbReference>
<feature type="domain" description="PAC" evidence="3">
    <location>
        <begin position="489"/>
        <end position="542"/>
    </location>
</feature>
<dbReference type="PROSITE" id="PS50883">
    <property type="entry name" value="EAL"/>
    <property type="match status" value="1"/>
</dbReference>
<dbReference type="NCBIfam" id="TIGR00254">
    <property type="entry name" value="GGDEF"/>
    <property type="match status" value="1"/>
</dbReference>
<dbReference type="SMART" id="SM00091">
    <property type="entry name" value="PAS"/>
    <property type="match status" value="3"/>
</dbReference>
<gene>
    <name evidence="6" type="ORF">DIC66_03470</name>
</gene>
<dbReference type="OrthoDB" id="9813903at2"/>
<proteinExistence type="predicted"/>
<dbReference type="InterPro" id="IPR029787">
    <property type="entry name" value="Nucleotide_cyclase"/>
</dbReference>
<dbReference type="InterPro" id="IPR035965">
    <property type="entry name" value="PAS-like_dom_sf"/>
</dbReference>
<accession>A0A3E1RHX5</accession>
<dbReference type="FunFam" id="3.30.70.270:FF:000001">
    <property type="entry name" value="Diguanylate cyclase domain protein"/>
    <property type="match status" value="1"/>
</dbReference>
<dbReference type="InterPro" id="IPR000700">
    <property type="entry name" value="PAS-assoc_C"/>
</dbReference>
<feature type="domain" description="PAS" evidence="2">
    <location>
        <begin position="413"/>
        <end position="475"/>
    </location>
</feature>
<dbReference type="PANTHER" id="PTHR44757">
    <property type="entry name" value="DIGUANYLATE CYCLASE DGCP"/>
    <property type="match status" value="1"/>
</dbReference>
<reference evidence="6 7" key="1">
    <citation type="submission" date="2018-05" db="EMBL/GenBank/DDBJ databases">
        <title>Rhodoferax soyangensis sp.nov., isolated from an oligotrophic freshwater lake.</title>
        <authorList>
            <person name="Park M."/>
        </authorList>
    </citation>
    <scope>NUCLEOTIDE SEQUENCE [LARGE SCALE GENOMIC DNA]</scope>
    <source>
        <strain evidence="6 7">IMCC26218</strain>
    </source>
</reference>
<keyword evidence="7" id="KW-1185">Reference proteome</keyword>
<dbReference type="Pfam" id="PF12860">
    <property type="entry name" value="PAS_7"/>
    <property type="match status" value="1"/>
</dbReference>
<dbReference type="SMART" id="SM00086">
    <property type="entry name" value="PAC"/>
    <property type="match status" value="3"/>
</dbReference>
<dbReference type="Pfam" id="PF00563">
    <property type="entry name" value="EAL"/>
    <property type="match status" value="1"/>
</dbReference>
<dbReference type="Gene3D" id="3.30.450.20">
    <property type="entry name" value="PAS domain"/>
    <property type="match status" value="4"/>
</dbReference>
<dbReference type="InterPro" id="IPR013655">
    <property type="entry name" value="PAS_fold_3"/>
</dbReference>
<dbReference type="Pfam" id="PF00990">
    <property type="entry name" value="GGDEF"/>
    <property type="match status" value="1"/>
</dbReference>
<evidence type="ECO:0000313" key="7">
    <source>
        <dbReference type="Proteomes" id="UP000260665"/>
    </source>
</evidence>
<evidence type="ECO:0008006" key="8">
    <source>
        <dbReference type="Google" id="ProtNLM"/>
    </source>
</evidence>
<dbReference type="EMBL" id="QFZK01000001">
    <property type="protein sequence ID" value="RFO98944.1"/>
    <property type="molecule type" value="Genomic_DNA"/>
</dbReference>
<dbReference type="Pfam" id="PF08447">
    <property type="entry name" value="PAS_3"/>
    <property type="match status" value="2"/>
</dbReference>
<dbReference type="NCBIfam" id="TIGR00229">
    <property type="entry name" value="sensory_box"/>
    <property type="match status" value="2"/>
</dbReference>
<dbReference type="InterPro" id="IPR052155">
    <property type="entry name" value="Biofilm_reg_signaling"/>
</dbReference>
<dbReference type="PROSITE" id="PS50887">
    <property type="entry name" value="GGDEF"/>
    <property type="match status" value="1"/>
</dbReference>
<comment type="caution">
    <text evidence="6">The sequence shown here is derived from an EMBL/GenBank/DDBJ whole genome shotgun (WGS) entry which is preliminary data.</text>
</comment>
<dbReference type="Gene3D" id="3.20.20.450">
    <property type="entry name" value="EAL domain"/>
    <property type="match status" value="1"/>
</dbReference>
<evidence type="ECO:0000259" key="2">
    <source>
        <dbReference type="PROSITE" id="PS50112"/>
    </source>
</evidence>
<dbReference type="InterPro" id="IPR035919">
    <property type="entry name" value="EAL_sf"/>
</dbReference>
<sequence length="970" mass="109213">MHSPKPPAHKLSEFQPQSPAVSEEENPWKLALEGSGLGVWDWNLATGAQTHSARWEEILGFAPGELQQGYQEFSSRVHPDDLPIQVQAVKDYLDGAVPSYSVDLRMRHKDGSWCWVISRGMAVEHDAQGRVLRMIGTHTDLNQRKAVEAELQERSNVLRDTLGSISQGLFVLDAAHRIITFNARACELLDLHADFLGTQPTLKQVNQLQFSRGDFGINGELVESHAREYVFSEGEAPVPTRYLRVTPQGRTLEVTSQMLPEGGMVRTFSDVSDYVQVEKDRERLDRLLTSMQALAQVGGWEVDIVADQVFWTEGTYSIFETSPEDYAPGTAMGTAERFFTPQSMEFLRASYFDTTHQPSTHDFELEAITAKGQRIWLHAVGTSRWEHGQLLSRTSVIQNITERKLARAALLDAENRWKLALESTGDGVWDWHIPTGVEFYSKRLIEMYGFTEGELANQAMELDQRTHPDDRAQMEMDRDWHFQGLTPTYHNEHRVRCKDGDWKWVLSRGMVISRDADGKPLRMIGTHTDITERKDAEALIRQQAFFDALTGLPNRRMLRDRLEQEIKRCKRDGQQLAILFMDLDHFKEVNDTLGHDSGDQLLVEAAKRIKQCVRDSDTVARMGGDEFTVILTDISNTNQLEPLLQKILRCMDALFQIGDEQVFVSASMGITLYPMDGTEIEDLYKNADQALYVAKGEGRNRFSFFTPALQEAALTRVRLANDLRTALVDNQFRVLYQPIIELATGSIHKAEALIRWQHPKRGLVSPAAFIPIAESSGMIVDIGEWVFQQAAAQVQKWRQTLHPEFQISVNRSPVQFRHDDSGQASWGMQMHALGLPGEALVVEITEGLLLDTNAIVGEQLLALGDAGIKVSLDDFGTGYSSLAYLQKFDIDYIKIDQSFVRHLIPESTDLALCKAIIVMAHALGMQVIAEGVETEQQRSLLAAAGCDYGQGYLFARPISASEFETLVKMS</sequence>
<evidence type="ECO:0000256" key="1">
    <source>
        <dbReference type="SAM" id="MobiDB-lite"/>
    </source>
</evidence>
<dbReference type="InterPro" id="IPR000014">
    <property type="entry name" value="PAS"/>
</dbReference>
<dbReference type="Gene3D" id="3.30.70.270">
    <property type="match status" value="1"/>
</dbReference>
<dbReference type="InterPro" id="IPR043128">
    <property type="entry name" value="Rev_trsase/Diguanyl_cyclase"/>
</dbReference>